<protein>
    <submittedName>
        <fullName evidence="1">Uncharacterized protein</fullName>
    </submittedName>
</protein>
<organism evidence="1">
    <name type="scientific">bioreactor metagenome</name>
    <dbReference type="NCBI Taxonomy" id="1076179"/>
    <lineage>
        <taxon>unclassified sequences</taxon>
        <taxon>metagenomes</taxon>
        <taxon>ecological metagenomes</taxon>
    </lineage>
</organism>
<comment type="caution">
    <text evidence="1">The sequence shown here is derived from an EMBL/GenBank/DDBJ whole genome shotgun (WGS) entry which is preliminary data.</text>
</comment>
<gene>
    <name evidence="1" type="ORF">SDC9_211666</name>
</gene>
<name>A0A645JMC7_9ZZZZ</name>
<sequence length="90" mass="10543">MKVKTEDGLEKQVKLKLIDWEVCALYRKCVRDYGSNWTDKFKNRIESEMNSKNLHLLLGNQHRFHNQWMAVSLIYPPKTSTGEAVQGSLF</sequence>
<proteinExistence type="predicted"/>
<dbReference type="EMBL" id="VSSQ01143994">
    <property type="protein sequence ID" value="MPN63899.1"/>
    <property type="molecule type" value="Genomic_DNA"/>
</dbReference>
<reference evidence="1" key="1">
    <citation type="submission" date="2019-08" db="EMBL/GenBank/DDBJ databases">
        <authorList>
            <person name="Kucharzyk K."/>
            <person name="Murdoch R.W."/>
            <person name="Higgins S."/>
            <person name="Loffler F."/>
        </authorList>
    </citation>
    <scope>NUCLEOTIDE SEQUENCE</scope>
</reference>
<evidence type="ECO:0000313" key="1">
    <source>
        <dbReference type="EMBL" id="MPN63899.1"/>
    </source>
</evidence>
<accession>A0A645JMC7</accession>
<dbReference type="AlphaFoldDB" id="A0A645JMC7"/>